<feature type="chain" id="PRO_5045077787" evidence="1">
    <location>
        <begin position="21"/>
        <end position="549"/>
    </location>
</feature>
<gene>
    <name evidence="2" type="ORF">GCM10023093_08880</name>
</gene>
<name>A0ABP8N6Y6_9BACT</name>
<dbReference type="RefSeq" id="WP_345079153.1">
    <property type="nucleotide sequence ID" value="NZ_BAABFA010000007.1"/>
</dbReference>
<evidence type="ECO:0000313" key="3">
    <source>
        <dbReference type="Proteomes" id="UP001500067"/>
    </source>
</evidence>
<dbReference type="EMBL" id="BAABFA010000007">
    <property type="protein sequence ID" value="GAA4462391.1"/>
    <property type="molecule type" value="Genomic_DNA"/>
</dbReference>
<proteinExistence type="predicted"/>
<evidence type="ECO:0000256" key="1">
    <source>
        <dbReference type="SAM" id="SignalP"/>
    </source>
</evidence>
<comment type="caution">
    <text evidence="2">The sequence shown here is derived from an EMBL/GenBank/DDBJ whole genome shotgun (WGS) entry which is preliminary data.</text>
</comment>
<feature type="signal peptide" evidence="1">
    <location>
        <begin position="1"/>
        <end position="20"/>
    </location>
</feature>
<evidence type="ECO:0000313" key="2">
    <source>
        <dbReference type="EMBL" id="GAA4462391.1"/>
    </source>
</evidence>
<sequence length="549" mass="63861">MTRILFTITLYIITFAAAQAKDSYDMSTTLSLDEVGINKVLCMENGNTMLFHFQIGKPIKVMVFDSTHKRIASTQAQCRELDLFMLTTSLFKGLYEIGGEAVVFFEQQNLGKHSLIRMRFNGNIGKLVEERIVGRSKSLAKPTRFYVMKQRSEAGYKILYSQDVMQFRECNVHVAYYNARHEQYRDVPLHFDRKSYDYMTVVGAESHGDGVCVTLALSNMVMNGTRSNSMAITNPIYNHYLQVFYIHADSTRPIQRNIDLASNIIPYYTHYSHNRFAGTINLMLLSYSDALYRFGLEMRPTAMLADLFLTFDPENLDGRYTWVTNKLANEMLMEKTDTAQHFRGFPIRMYTNNNGLSTIISESYDRNFTSESFSRNRVMETYLGNICITQVNDEGKEIWGTVLPKAQYFKSYRHYYDPASLAKRWQQHAMFDDMPRQVYERQFMSGNTYNNGSDIYIIFNDGSKNFSKQIDEQLDTVFLSALSNACYYKLDKKRNLTKKFLFGEPMKKEYKSSFIEGADYDEKRNTYVSVIRYKRSDYVSLRLAWATLD</sequence>
<accession>A0ABP8N6Y6</accession>
<organism evidence="2 3">
    <name type="scientific">Nemorincola caseinilytica</name>
    <dbReference type="NCBI Taxonomy" id="2054315"/>
    <lineage>
        <taxon>Bacteria</taxon>
        <taxon>Pseudomonadati</taxon>
        <taxon>Bacteroidota</taxon>
        <taxon>Chitinophagia</taxon>
        <taxon>Chitinophagales</taxon>
        <taxon>Chitinophagaceae</taxon>
        <taxon>Nemorincola</taxon>
    </lineage>
</organism>
<dbReference type="Proteomes" id="UP001500067">
    <property type="component" value="Unassembled WGS sequence"/>
</dbReference>
<reference evidence="3" key="1">
    <citation type="journal article" date="2019" name="Int. J. Syst. Evol. Microbiol.">
        <title>The Global Catalogue of Microorganisms (GCM) 10K type strain sequencing project: providing services to taxonomists for standard genome sequencing and annotation.</title>
        <authorList>
            <consortium name="The Broad Institute Genomics Platform"/>
            <consortium name="The Broad Institute Genome Sequencing Center for Infectious Disease"/>
            <person name="Wu L."/>
            <person name="Ma J."/>
        </authorList>
    </citation>
    <scope>NUCLEOTIDE SEQUENCE [LARGE SCALE GENOMIC DNA]</scope>
    <source>
        <strain evidence="3">JCM 32105</strain>
    </source>
</reference>
<protein>
    <submittedName>
        <fullName evidence="2">Uncharacterized protein</fullName>
    </submittedName>
</protein>
<keyword evidence="3" id="KW-1185">Reference proteome</keyword>
<keyword evidence="1" id="KW-0732">Signal</keyword>